<evidence type="ECO:0000256" key="25">
    <source>
        <dbReference type="SAM" id="SignalP"/>
    </source>
</evidence>
<keyword evidence="16 24" id="KW-1133">Transmembrane helix</keyword>
<evidence type="ECO:0000313" key="27">
    <source>
        <dbReference type="EMBL" id="KAK2968690.1"/>
    </source>
</evidence>
<keyword evidence="7" id="KW-0433">Leucine-rich repeat</keyword>
<evidence type="ECO:0000256" key="4">
    <source>
        <dbReference type="ARBA" id="ARBA00012513"/>
    </source>
</evidence>
<name>A0AA88QST2_9ASTE</name>
<keyword evidence="11 25" id="KW-0732">Signal</keyword>
<dbReference type="FunFam" id="3.30.1490.310:FF:000001">
    <property type="entry name" value="Serine/threonine-protein kinase BRI1-like 1"/>
    <property type="match status" value="1"/>
</dbReference>
<keyword evidence="20" id="KW-0325">Glycoprotein</keyword>
<dbReference type="GO" id="GO:0009416">
    <property type="term" value="P:response to light stimulus"/>
    <property type="evidence" value="ECO:0007669"/>
    <property type="project" value="UniProtKB-ARBA"/>
</dbReference>
<dbReference type="GO" id="GO:0033612">
    <property type="term" value="F:receptor serine/threonine kinase binding"/>
    <property type="evidence" value="ECO:0007669"/>
    <property type="project" value="TreeGrafter"/>
</dbReference>
<evidence type="ECO:0000256" key="3">
    <source>
        <dbReference type="ARBA" id="ARBA00009592"/>
    </source>
</evidence>
<dbReference type="SMART" id="SM00220">
    <property type="entry name" value="S_TKc"/>
    <property type="match status" value="1"/>
</dbReference>
<keyword evidence="19" id="KW-0675">Receptor</keyword>
<evidence type="ECO:0000256" key="5">
    <source>
        <dbReference type="ARBA" id="ARBA00022475"/>
    </source>
</evidence>
<evidence type="ECO:0000256" key="21">
    <source>
        <dbReference type="ARBA" id="ARBA00047899"/>
    </source>
</evidence>
<dbReference type="GO" id="GO:0006952">
    <property type="term" value="P:defense response"/>
    <property type="evidence" value="ECO:0007669"/>
    <property type="project" value="UniProtKB-ARBA"/>
</dbReference>
<comment type="caution">
    <text evidence="27">The sequence shown here is derived from an EMBL/GenBank/DDBJ whole genome shotgun (WGS) entry which is preliminary data.</text>
</comment>
<evidence type="ECO:0000256" key="6">
    <source>
        <dbReference type="ARBA" id="ARBA00022527"/>
    </source>
</evidence>
<proteinExistence type="inferred from homology"/>
<dbReference type="InterPro" id="IPR017441">
    <property type="entry name" value="Protein_kinase_ATP_BS"/>
</dbReference>
<keyword evidence="15 23" id="KW-0067">ATP-binding</keyword>
<keyword evidence="28" id="KW-1185">Reference proteome</keyword>
<dbReference type="GO" id="GO:0005524">
    <property type="term" value="F:ATP binding"/>
    <property type="evidence" value="ECO:0007669"/>
    <property type="project" value="UniProtKB-UniRule"/>
</dbReference>
<evidence type="ECO:0000256" key="1">
    <source>
        <dbReference type="ARBA" id="ARBA00004251"/>
    </source>
</evidence>
<feature type="chain" id="PRO_5041699318" description="non-specific serine/threonine protein kinase" evidence="25">
    <location>
        <begin position="18"/>
        <end position="1318"/>
    </location>
</feature>
<keyword evidence="9" id="KW-0808">Transferase</keyword>
<dbReference type="InterPro" id="IPR050647">
    <property type="entry name" value="Plant_LRR-RLKs"/>
</dbReference>
<dbReference type="FunFam" id="3.80.10.10:FF:000041">
    <property type="entry name" value="LRR receptor-like serine/threonine-protein kinase ERECTA"/>
    <property type="match status" value="1"/>
</dbReference>
<dbReference type="EC" id="2.7.11.1" evidence="4"/>
<dbReference type="Pfam" id="PF20141">
    <property type="entry name" value="Island"/>
    <property type="match status" value="1"/>
</dbReference>
<evidence type="ECO:0000256" key="13">
    <source>
        <dbReference type="ARBA" id="ARBA00022741"/>
    </source>
</evidence>
<dbReference type="Gene3D" id="3.30.200.20">
    <property type="entry name" value="Phosphorylase Kinase, domain 1"/>
    <property type="match status" value="1"/>
</dbReference>
<feature type="transmembrane region" description="Helical" evidence="24">
    <location>
        <begin position="916"/>
        <end position="939"/>
    </location>
</feature>
<dbReference type="PROSITE" id="PS00107">
    <property type="entry name" value="PROTEIN_KINASE_ATP"/>
    <property type="match status" value="1"/>
</dbReference>
<feature type="binding site" evidence="23">
    <location>
        <position position="1033"/>
    </location>
    <ligand>
        <name>ATP</name>
        <dbReference type="ChEBI" id="CHEBI:30616"/>
    </ligand>
</feature>
<dbReference type="SUPFAM" id="SSF56112">
    <property type="entry name" value="Protein kinase-like (PK-like)"/>
    <property type="match status" value="1"/>
</dbReference>
<dbReference type="Gene3D" id="3.30.1490.310">
    <property type="match status" value="1"/>
</dbReference>
<dbReference type="SUPFAM" id="SSF52047">
    <property type="entry name" value="RNI-like"/>
    <property type="match status" value="1"/>
</dbReference>
<dbReference type="GO" id="GO:0009742">
    <property type="term" value="P:brassinosteroid mediated signaling pathway"/>
    <property type="evidence" value="ECO:0007669"/>
    <property type="project" value="UniProtKB-ARBA"/>
</dbReference>
<keyword evidence="17" id="KW-0446">Lipid-binding</keyword>
<evidence type="ECO:0000256" key="11">
    <source>
        <dbReference type="ARBA" id="ARBA00022729"/>
    </source>
</evidence>
<accession>A0AA88QST2</accession>
<evidence type="ECO:0000256" key="2">
    <source>
        <dbReference type="ARBA" id="ARBA00008684"/>
    </source>
</evidence>
<dbReference type="FunFam" id="3.80.10.10:FF:000111">
    <property type="entry name" value="LRR receptor-like serine/threonine-protein kinase ERECTA"/>
    <property type="match status" value="1"/>
</dbReference>
<evidence type="ECO:0000256" key="19">
    <source>
        <dbReference type="ARBA" id="ARBA00023170"/>
    </source>
</evidence>
<feature type="signal peptide" evidence="25">
    <location>
        <begin position="1"/>
        <end position="17"/>
    </location>
</feature>
<dbReference type="InterPro" id="IPR045381">
    <property type="entry name" value="BRI1_island_dom"/>
</dbReference>
<evidence type="ECO:0000256" key="17">
    <source>
        <dbReference type="ARBA" id="ARBA00023121"/>
    </source>
</evidence>
<dbReference type="GO" id="GO:0005886">
    <property type="term" value="C:plasma membrane"/>
    <property type="evidence" value="ECO:0007669"/>
    <property type="project" value="UniProtKB-SubCell"/>
</dbReference>
<dbReference type="InterPro" id="IPR003591">
    <property type="entry name" value="Leu-rich_rpt_typical-subtyp"/>
</dbReference>
<keyword evidence="14" id="KW-0418">Kinase</keyword>
<evidence type="ECO:0000256" key="15">
    <source>
        <dbReference type="ARBA" id="ARBA00022840"/>
    </source>
</evidence>
<dbReference type="GO" id="GO:0009729">
    <property type="term" value="P:detection of brassinosteroid stimulus"/>
    <property type="evidence" value="ECO:0007669"/>
    <property type="project" value="UniProtKB-ARBA"/>
</dbReference>
<evidence type="ECO:0000256" key="10">
    <source>
        <dbReference type="ARBA" id="ARBA00022692"/>
    </source>
</evidence>
<evidence type="ECO:0000256" key="16">
    <source>
        <dbReference type="ARBA" id="ARBA00022989"/>
    </source>
</evidence>
<dbReference type="CDD" id="cd14066">
    <property type="entry name" value="STKc_IRAK"/>
    <property type="match status" value="1"/>
</dbReference>
<comment type="subcellular location">
    <subcellularLocation>
        <location evidence="1">Cell membrane</location>
        <topology evidence="1">Single-pass type I membrane protein</topology>
    </subcellularLocation>
</comment>
<dbReference type="FunFam" id="3.80.10.10:FF:000383">
    <property type="entry name" value="Leucine-rich repeat receptor protein kinase EMS1"/>
    <property type="match status" value="2"/>
</dbReference>
<dbReference type="Pfam" id="PF13516">
    <property type="entry name" value="LRR_6"/>
    <property type="match status" value="1"/>
</dbReference>
<dbReference type="InterPro" id="IPR001611">
    <property type="entry name" value="Leu-rich_rpt"/>
</dbReference>
<evidence type="ECO:0000256" key="7">
    <source>
        <dbReference type="ARBA" id="ARBA00022614"/>
    </source>
</evidence>
<dbReference type="Pfam" id="PF08263">
    <property type="entry name" value="LRRNT_2"/>
    <property type="match status" value="2"/>
</dbReference>
<dbReference type="FunFam" id="1.10.510.10:FF:000291">
    <property type="entry name" value="Brassinosteroid LRR receptor kinase"/>
    <property type="match status" value="1"/>
</dbReference>
<evidence type="ECO:0000256" key="20">
    <source>
        <dbReference type="ARBA" id="ARBA00023180"/>
    </source>
</evidence>
<protein>
    <recommendedName>
        <fullName evidence="4">non-specific serine/threonine protein kinase</fullName>
        <ecNumber evidence="4">2.7.11.1</ecNumber>
    </recommendedName>
</protein>
<dbReference type="Proteomes" id="UP001187471">
    <property type="component" value="Unassembled WGS sequence"/>
</dbReference>
<dbReference type="EMBL" id="JAVXUO010002889">
    <property type="protein sequence ID" value="KAK2968690.1"/>
    <property type="molecule type" value="Genomic_DNA"/>
</dbReference>
<evidence type="ECO:0000259" key="26">
    <source>
        <dbReference type="PROSITE" id="PS50011"/>
    </source>
</evidence>
<evidence type="ECO:0000256" key="23">
    <source>
        <dbReference type="PROSITE-ProRule" id="PRU10141"/>
    </source>
</evidence>
<evidence type="ECO:0000256" key="9">
    <source>
        <dbReference type="ARBA" id="ARBA00022679"/>
    </source>
</evidence>
<dbReference type="PROSITE" id="PS50011">
    <property type="entry name" value="PROTEIN_KINASE_DOM"/>
    <property type="match status" value="1"/>
</dbReference>
<dbReference type="Pfam" id="PF00069">
    <property type="entry name" value="Pkinase"/>
    <property type="match status" value="1"/>
</dbReference>
<dbReference type="InterPro" id="IPR011009">
    <property type="entry name" value="Kinase-like_dom_sf"/>
</dbReference>
<dbReference type="SMART" id="SM00369">
    <property type="entry name" value="LRR_TYP"/>
    <property type="match status" value="5"/>
</dbReference>
<keyword evidence="6" id="KW-0723">Serine/threonine-protein kinase</keyword>
<dbReference type="Gene3D" id="3.80.10.10">
    <property type="entry name" value="Ribonuclease Inhibitor"/>
    <property type="match status" value="2"/>
</dbReference>
<dbReference type="GO" id="GO:0051707">
    <property type="term" value="P:response to other organism"/>
    <property type="evidence" value="ECO:0007669"/>
    <property type="project" value="UniProtKB-ARBA"/>
</dbReference>
<organism evidence="27 28">
    <name type="scientific">Escallonia rubra</name>
    <dbReference type="NCBI Taxonomy" id="112253"/>
    <lineage>
        <taxon>Eukaryota</taxon>
        <taxon>Viridiplantae</taxon>
        <taxon>Streptophyta</taxon>
        <taxon>Embryophyta</taxon>
        <taxon>Tracheophyta</taxon>
        <taxon>Spermatophyta</taxon>
        <taxon>Magnoliopsida</taxon>
        <taxon>eudicotyledons</taxon>
        <taxon>Gunneridae</taxon>
        <taxon>Pentapetalae</taxon>
        <taxon>asterids</taxon>
        <taxon>campanulids</taxon>
        <taxon>Escalloniales</taxon>
        <taxon>Escalloniaceae</taxon>
        <taxon>Escallonia</taxon>
    </lineage>
</organism>
<dbReference type="InterPro" id="IPR000719">
    <property type="entry name" value="Prot_kinase_dom"/>
</dbReference>
<evidence type="ECO:0000256" key="8">
    <source>
        <dbReference type="ARBA" id="ARBA00022665"/>
    </source>
</evidence>
<dbReference type="GO" id="GO:0005496">
    <property type="term" value="F:steroid binding"/>
    <property type="evidence" value="ECO:0007669"/>
    <property type="project" value="UniProtKB-KW"/>
</dbReference>
<feature type="domain" description="Protein kinase" evidence="26">
    <location>
        <begin position="1004"/>
        <end position="1279"/>
    </location>
</feature>
<dbReference type="PROSITE" id="PS00108">
    <property type="entry name" value="PROTEIN_KINASE_ST"/>
    <property type="match status" value="1"/>
</dbReference>
<evidence type="ECO:0000256" key="12">
    <source>
        <dbReference type="ARBA" id="ARBA00022737"/>
    </source>
</evidence>
<reference evidence="27" key="1">
    <citation type="submission" date="2022-12" db="EMBL/GenBank/DDBJ databases">
        <title>Draft genome assemblies for two species of Escallonia (Escalloniales).</title>
        <authorList>
            <person name="Chanderbali A."/>
            <person name="Dervinis C."/>
            <person name="Anghel I."/>
            <person name="Soltis D."/>
            <person name="Soltis P."/>
            <person name="Zapata F."/>
        </authorList>
    </citation>
    <scope>NUCLEOTIDE SEQUENCE</scope>
    <source>
        <strain evidence="27">UCBG92.1500</strain>
        <tissue evidence="27">Leaf</tissue>
    </source>
</reference>
<keyword evidence="10 24" id="KW-0812">Transmembrane</keyword>
<keyword evidence="5" id="KW-1003">Cell membrane</keyword>
<comment type="similarity">
    <text evidence="3">Belongs to the RLP family.</text>
</comment>
<dbReference type="FunFam" id="3.30.200.20:FF:000150">
    <property type="entry name" value="serine/threonine-protein kinase BRI1-like 2"/>
    <property type="match status" value="1"/>
</dbReference>
<dbReference type="Gene3D" id="1.10.510.10">
    <property type="entry name" value="Transferase(Phosphotransferase) domain 1"/>
    <property type="match status" value="1"/>
</dbReference>
<dbReference type="InterPro" id="IPR008271">
    <property type="entry name" value="Ser/Thr_kinase_AS"/>
</dbReference>
<gene>
    <name evidence="27" type="ORF">RJ640_013108</name>
</gene>
<evidence type="ECO:0000256" key="18">
    <source>
        <dbReference type="ARBA" id="ARBA00023136"/>
    </source>
</evidence>
<dbReference type="Pfam" id="PF00560">
    <property type="entry name" value="LRR_1"/>
    <property type="match status" value="6"/>
</dbReference>
<evidence type="ECO:0000256" key="22">
    <source>
        <dbReference type="ARBA" id="ARBA00048679"/>
    </source>
</evidence>
<dbReference type="PANTHER" id="PTHR48056:SF18">
    <property type="entry name" value="NON-SPECIFIC SERINE_THREONINE PROTEIN KINASE"/>
    <property type="match status" value="1"/>
</dbReference>
<keyword evidence="8" id="KW-0754">Steroid-binding</keyword>
<evidence type="ECO:0000256" key="24">
    <source>
        <dbReference type="SAM" id="Phobius"/>
    </source>
</evidence>
<sequence length="1318" mass="143010">MAVSSWPLFILVSLALAFSHEAVASLSKDASSLFAFKTSISLDPSHLLRSWNPSTTHCLWYDVHCDPIPGRVTSFIVLRKMSSPKPSQLVANNFTASDSVLVSSLPASIGNLTKLQTLSIPHHLLLGEIPAPIRRLGSLQVLELQVSASAASTNGLYKDTQQLLSFKALVKNPDSLQNWVSGSSPCSFTGVTCNNSRVSGIDLNGAILNLDFVAVATNLLTIPYLETLSLHSSNLTGTVTPAARSSCSPVLSYLDLSGNGVSGPVSDLDSFAACRSLKSLNLSWNSMDFTINDSKGLKLSLETLDLSYNRIVGSNVVPWLLSNGCDGLRHLSLKGNKAGGAVGPLMDCKSLKHLDLSTNNFSSGFPAFGDCSYLQYLDLSSNKFYGDVTVSLSTCKQLSLLNLTHNQFSGAMPVLPSGGIQFLYLSGNLFQGVMPPHLPDLCTSLVELDLSSNNLSGSVPESFGACSSLEFLDISNNNFSGELPIDTLFQLSSLKTLVLAFNNFVGGLPESFSKWSNLETFDVSSNNISGLIPWGLCQMPGSSLRALYLQNNMLTGPIPDSLGNCSELVTLDLSFNYLNGTIPKSLGSLSKLRDLILWLNGLSGEIPQELMYIRTMENLILDFNDLTGSIPASLSNCTNLNWISLSNNQLSGEIPASFGGLGNLAILKLGNNSLSGSIPAELGDCRSLIWLDLNTNSLNGSIPPGLFKQSGNIAVALLTGKTYVYIKNDGSKQCHGAGNLLEFGGIRQEQLDRISTRHPCNFTRVYRGITQPTFNHNGSMIFLDMSYNSLEGSIPKELGSMYYLQILNLGHNDLAGPIPQELGRLKNVAILDLSYNKFNGSIPQSLTSLTLLGEVDLSNNNLSGMIPESAPFDTFPDYRFLNNSGLCGYPLPRCGQDPNASSNGQHQKSHRRQASLAGSVAMGLLFSLFCVFGLIIIAVETRKRRKKKEAALEAYMDGNSHSGPANSAWKLTSAREALSINLSTFEKPLRKLTFADLLEATNGFHDDSLIGRGGFGDVYRAQLKDRSVVAIKKLIHVSGQGDREFTAEMETIGKIKHRNLVPLLGYCKVGEERLLVYEYMKFGSLEDVLHDRKKIGIKLNWAARRKVAIGAARGLAFLHHNCIPHIIHRDMKSSNVLLDEHMEARVSDFGMARHMSAMDTHLSVSTLAGTPGYVPPEYYQSFRCSTKGDVYSYGVVLLELLTGRLPTDSADFGDNNLVGWVKQHAKLKISDVFDPELLKEDASLEIELLQHLKVACACLDDRPWLRPTMIQVMAMFKEIQAGSGLDSSSTVAGDDGSFSAVEGVEMSIKEDAELGKQC</sequence>
<dbReference type="GO" id="GO:0004674">
    <property type="term" value="F:protein serine/threonine kinase activity"/>
    <property type="evidence" value="ECO:0007669"/>
    <property type="project" value="UniProtKB-KW"/>
</dbReference>
<keyword evidence="12" id="KW-0677">Repeat</keyword>
<comment type="catalytic activity">
    <reaction evidence="21">
        <text>L-threonyl-[protein] + ATP = O-phospho-L-threonyl-[protein] + ADP + H(+)</text>
        <dbReference type="Rhea" id="RHEA:46608"/>
        <dbReference type="Rhea" id="RHEA-COMP:11060"/>
        <dbReference type="Rhea" id="RHEA-COMP:11605"/>
        <dbReference type="ChEBI" id="CHEBI:15378"/>
        <dbReference type="ChEBI" id="CHEBI:30013"/>
        <dbReference type="ChEBI" id="CHEBI:30616"/>
        <dbReference type="ChEBI" id="CHEBI:61977"/>
        <dbReference type="ChEBI" id="CHEBI:456216"/>
        <dbReference type="EC" id="2.7.11.1"/>
    </reaction>
</comment>
<comment type="catalytic activity">
    <reaction evidence="22">
        <text>L-seryl-[protein] + ATP = O-phospho-L-seryl-[protein] + ADP + H(+)</text>
        <dbReference type="Rhea" id="RHEA:17989"/>
        <dbReference type="Rhea" id="RHEA-COMP:9863"/>
        <dbReference type="Rhea" id="RHEA-COMP:11604"/>
        <dbReference type="ChEBI" id="CHEBI:15378"/>
        <dbReference type="ChEBI" id="CHEBI:29999"/>
        <dbReference type="ChEBI" id="CHEBI:30616"/>
        <dbReference type="ChEBI" id="CHEBI:83421"/>
        <dbReference type="ChEBI" id="CHEBI:456216"/>
        <dbReference type="EC" id="2.7.11.1"/>
    </reaction>
</comment>
<dbReference type="InterPro" id="IPR013210">
    <property type="entry name" value="LRR_N_plant-typ"/>
</dbReference>
<comment type="similarity">
    <text evidence="2">Belongs to the protein kinase superfamily. Ser/Thr protein kinase family.</text>
</comment>
<evidence type="ECO:0000313" key="28">
    <source>
        <dbReference type="Proteomes" id="UP001187471"/>
    </source>
</evidence>
<dbReference type="GO" id="GO:0009791">
    <property type="term" value="P:post-embryonic development"/>
    <property type="evidence" value="ECO:0007669"/>
    <property type="project" value="UniProtKB-ARBA"/>
</dbReference>
<keyword evidence="18 24" id="KW-0472">Membrane</keyword>
<dbReference type="Pfam" id="PF13855">
    <property type="entry name" value="LRR_8"/>
    <property type="match status" value="3"/>
</dbReference>
<dbReference type="SUPFAM" id="SSF52058">
    <property type="entry name" value="L domain-like"/>
    <property type="match status" value="2"/>
</dbReference>
<dbReference type="InterPro" id="IPR032675">
    <property type="entry name" value="LRR_dom_sf"/>
</dbReference>
<dbReference type="PANTHER" id="PTHR48056">
    <property type="entry name" value="LRR RECEPTOR-LIKE SERINE/THREONINE-PROTEIN KINASE-RELATED"/>
    <property type="match status" value="1"/>
</dbReference>
<evidence type="ECO:0000256" key="14">
    <source>
        <dbReference type="ARBA" id="ARBA00022777"/>
    </source>
</evidence>
<keyword evidence="13 23" id="KW-0547">Nucleotide-binding</keyword>